<evidence type="ECO:0000256" key="1">
    <source>
        <dbReference type="ARBA" id="ARBA00001933"/>
    </source>
</evidence>
<dbReference type="PRINTS" id="PR01181">
    <property type="entry name" value="DAPDCRBXLASE"/>
</dbReference>
<name>A0A538TMU5_UNCEI</name>
<feature type="domain" description="Orn/DAP/Arg decarboxylase 2 N-terminal" evidence="8">
    <location>
        <begin position="32"/>
        <end position="265"/>
    </location>
</feature>
<dbReference type="InterPro" id="IPR000183">
    <property type="entry name" value="Orn/DAP/Arg_de-COase"/>
</dbReference>
<keyword evidence="4" id="KW-0456">Lyase</keyword>
<dbReference type="InterPro" id="IPR002986">
    <property type="entry name" value="DAP_deCOOHase_LysA"/>
</dbReference>
<dbReference type="PANTHER" id="PTHR43727">
    <property type="entry name" value="DIAMINOPIMELATE DECARBOXYLASE"/>
    <property type="match status" value="1"/>
</dbReference>
<dbReference type="AlphaFoldDB" id="A0A538TMU5"/>
<organism evidence="9 10">
    <name type="scientific">Eiseniibacteriota bacterium</name>
    <dbReference type="NCBI Taxonomy" id="2212470"/>
    <lineage>
        <taxon>Bacteria</taxon>
        <taxon>Candidatus Eiseniibacteriota</taxon>
    </lineage>
</organism>
<dbReference type="Gene3D" id="3.20.20.10">
    <property type="entry name" value="Alanine racemase"/>
    <property type="match status" value="1"/>
</dbReference>
<dbReference type="PANTHER" id="PTHR43727:SF2">
    <property type="entry name" value="GROUP IV DECARBOXYLASE"/>
    <property type="match status" value="1"/>
</dbReference>
<evidence type="ECO:0000256" key="5">
    <source>
        <dbReference type="PIRSR" id="PIRSR600183-50"/>
    </source>
</evidence>
<evidence type="ECO:0000259" key="7">
    <source>
        <dbReference type="Pfam" id="PF00278"/>
    </source>
</evidence>
<accession>A0A538TMU5</accession>
<evidence type="ECO:0000313" key="9">
    <source>
        <dbReference type="EMBL" id="TMQ64941.1"/>
    </source>
</evidence>
<feature type="domain" description="Orn/DAP/Arg decarboxylase 2 C-terminal" evidence="7">
    <location>
        <begin position="19"/>
        <end position="364"/>
    </location>
</feature>
<proteinExistence type="inferred from homology"/>
<dbReference type="Pfam" id="PF00278">
    <property type="entry name" value="Orn_DAP_Arg_deC"/>
    <property type="match status" value="1"/>
</dbReference>
<comment type="cofactor">
    <cofactor evidence="1 5">
        <name>pyridoxal 5'-phosphate</name>
        <dbReference type="ChEBI" id="CHEBI:597326"/>
    </cofactor>
</comment>
<evidence type="ECO:0000256" key="2">
    <source>
        <dbReference type="ARBA" id="ARBA00022793"/>
    </source>
</evidence>
<reference evidence="9 10" key="1">
    <citation type="journal article" date="2019" name="Nat. Microbiol.">
        <title>Mediterranean grassland soil C-N compound turnover is dependent on rainfall and depth, and is mediated by genomically divergent microorganisms.</title>
        <authorList>
            <person name="Diamond S."/>
            <person name="Andeer P.F."/>
            <person name="Li Z."/>
            <person name="Crits-Christoph A."/>
            <person name="Burstein D."/>
            <person name="Anantharaman K."/>
            <person name="Lane K.R."/>
            <person name="Thomas B.C."/>
            <person name="Pan C."/>
            <person name="Northen T.R."/>
            <person name="Banfield J.F."/>
        </authorList>
    </citation>
    <scope>NUCLEOTIDE SEQUENCE [LARGE SCALE GENOMIC DNA]</scope>
    <source>
        <strain evidence="9">WS_9</strain>
    </source>
</reference>
<evidence type="ECO:0000259" key="8">
    <source>
        <dbReference type="Pfam" id="PF02784"/>
    </source>
</evidence>
<dbReference type="Pfam" id="PF02784">
    <property type="entry name" value="Orn_Arg_deC_N"/>
    <property type="match status" value="1"/>
</dbReference>
<dbReference type="GO" id="GO:0009089">
    <property type="term" value="P:lysine biosynthetic process via diaminopimelate"/>
    <property type="evidence" value="ECO:0007669"/>
    <property type="project" value="InterPro"/>
</dbReference>
<dbReference type="InterPro" id="IPR022644">
    <property type="entry name" value="De-COase2_N"/>
</dbReference>
<dbReference type="EMBL" id="VBOZ01000016">
    <property type="protein sequence ID" value="TMQ64941.1"/>
    <property type="molecule type" value="Genomic_DNA"/>
</dbReference>
<dbReference type="GO" id="GO:0008836">
    <property type="term" value="F:diaminopimelate decarboxylase activity"/>
    <property type="evidence" value="ECO:0007669"/>
    <property type="project" value="InterPro"/>
</dbReference>
<evidence type="ECO:0000313" key="10">
    <source>
        <dbReference type="Proteomes" id="UP000317691"/>
    </source>
</evidence>
<dbReference type="SUPFAM" id="SSF51419">
    <property type="entry name" value="PLP-binding barrel"/>
    <property type="match status" value="1"/>
</dbReference>
<dbReference type="PRINTS" id="PR01179">
    <property type="entry name" value="ODADCRBXLASE"/>
</dbReference>
<evidence type="ECO:0000256" key="4">
    <source>
        <dbReference type="ARBA" id="ARBA00023239"/>
    </source>
</evidence>
<gene>
    <name evidence="9" type="ORF">E6K79_06245</name>
</gene>
<dbReference type="Gene3D" id="2.40.37.10">
    <property type="entry name" value="Lyase, Ornithine Decarboxylase, Chain A, domain 1"/>
    <property type="match status" value="1"/>
</dbReference>
<dbReference type="InterPro" id="IPR029066">
    <property type="entry name" value="PLP-binding_barrel"/>
</dbReference>
<comment type="caution">
    <text evidence="9">The sequence shown here is derived from an EMBL/GenBank/DDBJ whole genome shotgun (WGS) entry which is preliminary data.</text>
</comment>
<sequence length="413" mass="44646">MFLTPREAAAVRERFGTPCYVYDRATLEAAARRALAFPHAFGITVRYAIKANSNHAVLGIFRDLGLHIDASSDHEVERALRAGFAPERIMLTSQMPSRRLEEFVERRILYNACSLHQLDRFGHAFAGRDVTIRVNPGLGSGSIHRVNTGGPASSFGIWHEYLDEAKATAARHRVTIRGLHTHIGSGNDPAVWTRVASMVLDIAERLLDVATVSLGGGFKVARVAGEHETDLAVVGAVVRDALLDFQRRTGRSLRLEIEPGTYLVANGGLVLATCVDVVDTGVGGYVFAKLDTGMTEVTRPSLYGAQHPIEVVASKRPQTAVVFVGPCCETGDILTPASGDPEALAPREVPLPEIGDLVVVGGAGAYCAAMSTSNYNSYPTAPEVMRESEGRFRLVRRRETIDQLLSNEVSEAS</sequence>
<dbReference type="SUPFAM" id="SSF50621">
    <property type="entry name" value="Alanine racemase C-terminal domain-like"/>
    <property type="match status" value="1"/>
</dbReference>
<evidence type="ECO:0000256" key="6">
    <source>
        <dbReference type="RuleBase" id="RU003737"/>
    </source>
</evidence>
<dbReference type="Proteomes" id="UP000317691">
    <property type="component" value="Unassembled WGS sequence"/>
</dbReference>
<dbReference type="InterPro" id="IPR022643">
    <property type="entry name" value="De-COase2_C"/>
</dbReference>
<dbReference type="CDD" id="cd06828">
    <property type="entry name" value="PLPDE_III_DapDC"/>
    <property type="match status" value="1"/>
</dbReference>
<feature type="modified residue" description="N6-(pyridoxal phosphate)lysine" evidence="5">
    <location>
        <position position="50"/>
    </location>
</feature>
<protein>
    <submittedName>
        <fullName evidence="9">Diaminopimelate decarboxylase</fullName>
    </submittedName>
</protein>
<dbReference type="InterPro" id="IPR009006">
    <property type="entry name" value="Ala_racemase/Decarboxylase_C"/>
</dbReference>
<comment type="similarity">
    <text evidence="6">Belongs to the Orn/Lys/Arg decarboxylase class-II family.</text>
</comment>
<feature type="active site" description="Proton donor" evidence="5">
    <location>
        <position position="328"/>
    </location>
</feature>
<keyword evidence="3 5" id="KW-0663">Pyridoxal phosphate</keyword>
<evidence type="ECO:0000256" key="3">
    <source>
        <dbReference type="ARBA" id="ARBA00022898"/>
    </source>
</evidence>
<keyword evidence="2" id="KW-0210">Decarboxylase</keyword>